<dbReference type="Pfam" id="PF00573">
    <property type="entry name" value="Ribosomal_L4"/>
    <property type="match status" value="1"/>
</dbReference>
<gene>
    <name evidence="5" type="primary">rplD</name>
    <name evidence="7" type="ORF">ENW96_10710</name>
</gene>
<dbReference type="InterPro" id="IPR002136">
    <property type="entry name" value="Ribosomal_uL4"/>
</dbReference>
<evidence type="ECO:0000256" key="4">
    <source>
        <dbReference type="ARBA" id="ARBA00035244"/>
    </source>
</evidence>
<comment type="function">
    <text evidence="5">Forms part of the polypeptide exit tunnel.</text>
</comment>
<keyword evidence="3 5" id="KW-0687">Ribonucleoprotein</keyword>
<comment type="caution">
    <text evidence="7">The sequence shown here is derived from an EMBL/GenBank/DDBJ whole genome shotgun (WGS) entry which is preliminary data.</text>
</comment>
<dbReference type="NCBIfam" id="TIGR03953">
    <property type="entry name" value="rplD_bact"/>
    <property type="match status" value="1"/>
</dbReference>
<dbReference type="EMBL" id="DTMF01000264">
    <property type="protein sequence ID" value="HGF34840.1"/>
    <property type="molecule type" value="Genomic_DNA"/>
</dbReference>
<evidence type="ECO:0000313" key="7">
    <source>
        <dbReference type="EMBL" id="HGF34840.1"/>
    </source>
</evidence>
<keyword evidence="2 5" id="KW-0689">Ribosomal protein</keyword>
<dbReference type="PANTHER" id="PTHR10746">
    <property type="entry name" value="50S RIBOSOMAL PROTEIN L4"/>
    <property type="match status" value="1"/>
</dbReference>
<keyword evidence="5" id="KW-0694">RNA-binding</keyword>
<feature type="region of interest" description="Disordered" evidence="6">
    <location>
        <begin position="48"/>
        <end position="79"/>
    </location>
</feature>
<name>A0A7C3V8U6_9BACT</name>
<dbReference type="GO" id="GO:0003735">
    <property type="term" value="F:structural constituent of ribosome"/>
    <property type="evidence" value="ECO:0007669"/>
    <property type="project" value="InterPro"/>
</dbReference>
<proteinExistence type="inferred from homology"/>
<dbReference type="GO" id="GO:0006412">
    <property type="term" value="P:translation"/>
    <property type="evidence" value="ECO:0007669"/>
    <property type="project" value="UniProtKB-UniRule"/>
</dbReference>
<dbReference type="PANTHER" id="PTHR10746:SF6">
    <property type="entry name" value="LARGE RIBOSOMAL SUBUNIT PROTEIN UL4M"/>
    <property type="match status" value="1"/>
</dbReference>
<dbReference type="SUPFAM" id="SSF52166">
    <property type="entry name" value="Ribosomal protein L4"/>
    <property type="match status" value="1"/>
</dbReference>
<keyword evidence="5" id="KW-0699">rRNA-binding</keyword>
<comment type="similarity">
    <text evidence="1 5">Belongs to the universal ribosomal protein uL4 family.</text>
</comment>
<dbReference type="AlphaFoldDB" id="A0A7C3V8U6"/>
<dbReference type="GO" id="GO:0005840">
    <property type="term" value="C:ribosome"/>
    <property type="evidence" value="ECO:0007669"/>
    <property type="project" value="UniProtKB-KW"/>
</dbReference>
<dbReference type="GO" id="GO:0019843">
    <property type="term" value="F:rRNA binding"/>
    <property type="evidence" value="ECO:0007669"/>
    <property type="project" value="UniProtKB-UniRule"/>
</dbReference>
<evidence type="ECO:0000256" key="3">
    <source>
        <dbReference type="ARBA" id="ARBA00023274"/>
    </source>
</evidence>
<dbReference type="Gene3D" id="3.40.1370.10">
    <property type="match status" value="1"/>
</dbReference>
<sequence>MPIVDVYNINKEKVGEVDLKDDIFGVEVKPYLLHEVVVWQQACRRKGTASTKTRGEVSGGGRKPWRQKGTGRARAGSTRSPLWRGGGTVFGPKPRSYAYTLPKKVRRAALKMALSSKLANGQLVVLEDYPFDAPKTKEFIQVMKNFNLEKTLFITLDSHKTLELSARNVPYVQVLPSAGLNVYDILRYDHLVLLSPAVAAIEARLRS</sequence>
<protein>
    <recommendedName>
        <fullName evidence="4 5">Large ribosomal subunit protein uL4</fullName>
    </recommendedName>
</protein>
<dbReference type="InterPro" id="IPR013005">
    <property type="entry name" value="Ribosomal_uL4-like"/>
</dbReference>
<dbReference type="GO" id="GO:1990904">
    <property type="term" value="C:ribonucleoprotein complex"/>
    <property type="evidence" value="ECO:0007669"/>
    <property type="project" value="UniProtKB-KW"/>
</dbReference>
<dbReference type="HAMAP" id="MF_01328_B">
    <property type="entry name" value="Ribosomal_uL4_B"/>
    <property type="match status" value="1"/>
</dbReference>
<evidence type="ECO:0000256" key="5">
    <source>
        <dbReference type="HAMAP-Rule" id="MF_01328"/>
    </source>
</evidence>
<reference evidence="7" key="1">
    <citation type="journal article" date="2020" name="mSystems">
        <title>Genome- and Community-Level Interaction Insights into Carbon Utilization and Element Cycling Functions of Hydrothermarchaeota in Hydrothermal Sediment.</title>
        <authorList>
            <person name="Zhou Z."/>
            <person name="Liu Y."/>
            <person name="Xu W."/>
            <person name="Pan J."/>
            <person name="Luo Z.H."/>
            <person name="Li M."/>
        </authorList>
    </citation>
    <scope>NUCLEOTIDE SEQUENCE [LARGE SCALE GENOMIC DNA]</scope>
    <source>
        <strain evidence="7">SpSt-897</strain>
    </source>
</reference>
<accession>A0A7C3V8U6</accession>
<organism evidence="7">
    <name type="scientific">Desulfobacca acetoxidans</name>
    <dbReference type="NCBI Taxonomy" id="60893"/>
    <lineage>
        <taxon>Bacteria</taxon>
        <taxon>Pseudomonadati</taxon>
        <taxon>Thermodesulfobacteriota</taxon>
        <taxon>Desulfobaccia</taxon>
        <taxon>Desulfobaccales</taxon>
        <taxon>Desulfobaccaceae</taxon>
        <taxon>Desulfobacca</taxon>
    </lineage>
</organism>
<comment type="subunit">
    <text evidence="5">Part of the 50S ribosomal subunit.</text>
</comment>
<comment type="function">
    <text evidence="5">One of the primary rRNA binding proteins, this protein initially binds near the 5'-end of the 23S rRNA. It is important during the early stages of 50S assembly. It makes multiple contacts with different domains of the 23S rRNA in the assembled 50S subunit and ribosome.</text>
</comment>
<dbReference type="InterPro" id="IPR023574">
    <property type="entry name" value="Ribosomal_uL4_dom_sf"/>
</dbReference>
<evidence type="ECO:0000256" key="1">
    <source>
        <dbReference type="ARBA" id="ARBA00010528"/>
    </source>
</evidence>
<evidence type="ECO:0000256" key="6">
    <source>
        <dbReference type="SAM" id="MobiDB-lite"/>
    </source>
</evidence>
<evidence type="ECO:0000256" key="2">
    <source>
        <dbReference type="ARBA" id="ARBA00022980"/>
    </source>
</evidence>